<name>A0A3N4LPB2_9PEZI</name>
<evidence type="ECO:0000256" key="10">
    <source>
        <dbReference type="ARBA" id="ARBA00022777"/>
    </source>
</evidence>
<dbReference type="InterPro" id="IPR045133">
    <property type="entry name" value="IRE1/2-like"/>
</dbReference>
<gene>
    <name evidence="23" type="ORF">L211DRAFT_848577</name>
</gene>
<keyword evidence="8" id="KW-0732">Signal</keyword>
<evidence type="ECO:0000256" key="20">
    <source>
        <dbReference type="SAM" id="Phobius"/>
    </source>
</evidence>
<evidence type="ECO:0000256" key="1">
    <source>
        <dbReference type="ARBA" id="ARBA00001946"/>
    </source>
</evidence>
<evidence type="ECO:0000256" key="4">
    <source>
        <dbReference type="ARBA" id="ARBA00022527"/>
    </source>
</evidence>
<keyword evidence="12" id="KW-0067">ATP-binding</keyword>
<keyword evidence="9" id="KW-0547">Nucleotide-binding</keyword>
<dbReference type="CDD" id="cd09769">
    <property type="entry name" value="Luminal_IRE1"/>
    <property type="match status" value="1"/>
</dbReference>
<dbReference type="Pfam" id="PF00069">
    <property type="entry name" value="Pkinase"/>
    <property type="match status" value="1"/>
</dbReference>
<dbReference type="SUPFAM" id="SSF56112">
    <property type="entry name" value="Protein kinase-like (PK-like)"/>
    <property type="match status" value="1"/>
</dbReference>
<feature type="region of interest" description="Disordered" evidence="19">
    <location>
        <begin position="675"/>
        <end position="733"/>
    </location>
</feature>
<evidence type="ECO:0000256" key="19">
    <source>
        <dbReference type="SAM" id="MobiDB-lite"/>
    </source>
</evidence>
<accession>A0A3N4LPB2</accession>
<evidence type="ECO:0000256" key="11">
    <source>
        <dbReference type="ARBA" id="ARBA00022801"/>
    </source>
</evidence>
<evidence type="ECO:0000256" key="6">
    <source>
        <dbReference type="ARBA" id="ARBA00022692"/>
    </source>
</evidence>
<dbReference type="GO" id="GO:0005524">
    <property type="term" value="F:ATP binding"/>
    <property type="evidence" value="ECO:0007669"/>
    <property type="project" value="UniProtKB-KW"/>
</dbReference>
<protein>
    <recommendedName>
        <fullName evidence="3">non-specific serine/threonine protein kinase</fullName>
        <ecNumber evidence="3">2.7.11.1</ecNumber>
    </recommendedName>
</protein>
<feature type="region of interest" description="Disordered" evidence="19">
    <location>
        <begin position="454"/>
        <end position="479"/>
    </location>
</feature>
<dbReference type="GO" id="GO:0046872">
    <property type="term" value="F:metal ion binding"/>
    <property type="evidence" value="ECO:0007669"/>
    <property type="project" value="UniProtKB-KW"/>
</dbReference>
<dbReference type="Gene3D" id="1.10.510.10">
    <property type="entry name" value="Transferase(Phosphotransferase) domain 1"/>
    <property type="match status" value="1"/>
</dbReference>
<keyword evidence="5" id="KW-0808">Transferase</keyword>
<dbReference type="EC" id="2.7.11.1" evidence="3"/>
<dbReference type="EMBL" id="ML121540">
    <property type="protein sequence ID" value="RPB24747.1"/>
    <property type="molecule type" value="Genomic_DNA"/>
</dbReference>
<keyword evidence="4" id="KW-0723">Serine/threonine-protein kinase</keyword>
<dbReference type="InParanoid" id="A0A3N4LPB2"/>
<dbReference type="GO" id="GO:0004674">
    <property type="term" value="F:protein serine/threonine kinase activity"/>
    <property type="evidence" value="ECO:0007669"/>
    <property type="project" value="UniProtKB-KW"/>
</dbReference>
<dbReference type="GO" id="GO:0051082">
    <property type="term" value="F:unfolded protein binding"/>
    <property type="evidence" value="ECO:0007669"/>
    <property type="project" value="TreeGrafter"/>
</dbReference>
<comment type="subcellular location">
    <subcellularLocation>
        <location evidence="2">Membrane</location>
        <topology evidence="2">Single-pass type I membrane protein</topology>
    </subcellularLocation>
</comment>
<proteinExistence type="predicted"/>
<organism evidence="23 24">
    <name type="scientific">Terfezia boudieri ATCC MYA-4762</name>
    <dbReference type="NCBI Taxonomy" id="1051890"/>
    <lineage>
        <taxon>Eukaryota</taxon>
        <taxon>Fungi</taxon>
        <taxon>Dikarya</taxon>
        <taxon>Ascomycota</taxon>
        <taxon>Pezizomycotina</taxon>
        <taxon>Pezizomycetes</taxon>
        <taxon>Pezizales</taxon>
        <taxon>Pezizaceae</taxon>
        <taxon>Terfezia</taxon>
    </lineage>
</organism>
<dbReference type="InterPro" id="IPR015943">
    <property type="entry name" value="WD40/YVTN_repeat-like_dom_sf"/>
</dbReference>
<keyword evidence="14 20" id="KW-1133">Transmembrane helix</keyword>
<dbReference type="GO" id="GO:0006397">
    <property type="term" value="P:mRNA processing"/>
    <property type="evidence" value="ECO:0007669"/>
    <property type="project" value="InterPro"/>
</dbReference>
<reference evidence="23 24" key="1">
    <citation type="journal article" date="2018" name="Nat. Ecol. Evol.">
        <title>Pezizomycetes genomes reveal the molecular basis of ectomycorrhizal truffle lifestyle.</title>
        <authorList>
            <person name="Murat C."/>
            <person name="Payen T."/>
            <person name="Noel B."/>
            <person name="Kuo A."/>
            <person name="Morin E."/>
            <person name="Chen J."/>
            <person name="Kohler A."/>
            <person name="Krizsan K."/>
            <person name="Balestrini R."/>
            <person name="Da Silva C."/>
            <person name="Montanini B."/>
            <person name="Hainaut M."/>
            <person name="Levati E."/>
            <person name="Barry K.W."/>
            <person name="Belfiori B."/>
            <person name="Cichocki N."/>
            <person name="Clum A."/>
            <person name="Dockter R.B."/>
            <person name="Fauchery L."/>
            <person name="Guy J."/>
            <person name="Iotti M."/>
            <person name="Le Tacon F."/>
            <person name="Lindquist E.A."/>
            <person name="Lipzen A."/>
            <person name="Malagnac F."/>
            <person name="Mello A."/>
            <person name="Molinier V."/>
            <person name="Miyauchi S."/>
            <person name="Poulain J."/>
            <person name="Riccioni C."/>
            <person name="Rubini A."/>
            <person name="Sitrit Y."/>
            <person name="Splivallo R."/>
            <person name="Traeger S."/>
            <person name="Wang M."/>
            <person name="Zifcakova L."/>
            <person name="Wipf D."/>
            <person name="Zambonelli A."/>
            <person name="Paolocci F."/>
            <person name="Nowrousian M."/>
            <person name="Ottonello S."/>
            <person name="Baldrian P."/>
            <person name="Spatafora J.W."/>
            <person name="Henrissat B."/>
            <person name="Nagy L.G."/>
            <person name="Aury J.M."/>
            <person name="Wincker P."/>
            <person name="Grigoriev I.V."/>
            <person name="Bonfante P."/>
            <person name="Martin F.M."/>
        </authorList>
    </citation>
    <scope>NUCLEOTIDE SEQUENCE [LARGE SCALE GENOMIC DNA]</scope>
    <source>
        <strain evidence="23 24">ATCC MYA-4762</strain>
    </source>
</reference>
<dbReference type="PROSITE" id="PS50011">
    <property type="entry name" value="PROTEIN_KINASE_DOM"/>
    <property type="match status" value="1"/>
</dbReference>
<evidence type="ECO:0000313" key="23">
    <source>
        <dbReference type="EMBL" id="RPB24747.1"/>
    </source>
</evidence>
<evidence type="ECO:0000256" key="9">
    <source>
        <dbReference type="ARBA" id="ARBA00022741"/>
    </source>
</evidence>
<evidence type="ECO:0000313" key="24">
    <source>
        <dbReference type="Proteomes" id="UP000267821"/>
    </source>
</evidence>
<dbReference type="FunCoup" id="A0A3N4LPB2">
    <property type="interactions" value="117"/>
</dbReference>
<feature type="domain" description="KEN" evidence="22">
    <location>
        <begin position="1080"/>
        <end position="1241"/>
    </location>
</feature>
<dbReference type="InterPro" id="IPR010513">
    <property type="entry name" value="KEN_dom"/>
</dbReference>
<dbReference type="InterPro" id="IPR011047">
    <property type="entry name" value="Quinoprotein_ADH-like_sf"/>
</dbReference>
<dbReference type="InterPro" id="IPR011009">
    <property type="entry name" value="Kinase-like_dom_sf"/>
</dbReference>
<evidence type="ECO:0000256" key="8">
    <source>
        <dbReference type="ARBA" id="ARBA00022729"/>
    </source>
</evidence>
<dbReference type="Pfam" id="PF06479">
    <property type="entry name" value="Ribonuc_2-5A"/>
    <property type="match status" value="2"/>
</dbReference>
<evidence type="ECO:0000256" key="18">
    <source>
        <dbReference type="ARBA" id="ARBA00048977"/>
    </source>
</evidence>
<dbReference type="Gene3D" id="3.30.200.20">
    <property type="entry name" value="Phosphorylase Kinase, domain 1"/>
    <property type="match status" value="1"/>
</dbReference>
<comment type="cofactor">
    <cofactor evidence="1">
        <name>Mg(2+)</name>
        <dbReference type="ChEBI" id="CHEBI:18420"/>
    </cofactor>
</comment>
<keyword evidence="16" id="KW-0325">Glycoprotein</keyword>
<evidence type="ECO:0000256" key="15">
    <source>
        <dbReference type="ARBA" id="ARBA00023136"/>
    </source>
</evidence>
<sequence>MRGQYITGSRCPRFAIIILYQILAIWTIAGTFDRVKGQQPANSIFTASHQPAKVNRASAKVETAIRAPPSVQTYPARSELARQFSGGTAVGTPRSLQDWEVEDFVLLATVDGTLQARDRKTGTRKWELFSEQPVVETIYHRSNETKDWIPDDDFVWIVEPSEEGVLFRYHAELGLEKTEMTMKKLVERSPMSLHNSGRIYSGEKQTETYAIDGRTGDILRIFRTGGGAKMMVDTRRCKPSHTDDLEEDECDSKAPDITILVARTVYTVTVEDVVTNELLWTLKYTEWGPNNGDLDLAAQYSESMDNRFIYAIHDGRILGFDRSREVGGSLPVYTHVLNSPVARVFDVVRSASTDKSTFLVLPQPFVFADRPPQEQAKTFVGCTRGGWYALSEKSYPFVSERASPADCSMRKPQLANLPQSEKEKVLVGIHETQDYTSLPGPASVFGQRHIAAPTEQGQEPPHNADSTDEPHPSSPSGTILRLGMTSKWNIAFALPLCLAGLMYLKWVKQPKYSLKWNFEVVKSGLIPVVTMDTKVPESPKINDSPANILQGPSQNERVNNVIELEVPAGPKPAASVVVGESIEPKNVQPVSACEKVLDTEVPVVDVTTIIQNTQTSAQEEVQAPVLGKVREIQTVVLPEVIPEVKAEKHPEVKQEMVPEARLEVEKLVPLETKLVRFQDERPQTPAPEPVEEVETPTLTTPTPKKKKAHRGQRGGKKKKANRAQQQENENEQLIGRIVDRAKDLQHSSNLEPDVEVLNDPSDIESDIIRIDNLIVHQDPQSTLGLGSQGTVVFKGKFEGRAVAVKRMLKTFFDVAHREVRLLQDSDDHPNVIRYHCMKELDQFLYIALEQCRGSLCDVIVDPKHEDLRNLLDPQQVLQQVVAGVNHLHRMKIVHRDLKPQNILVSEPKRFLRDPNKLHHPRILISDFGLCKQLEANQSSFRATTAHAAGTSGWRAPELLMDEGSDMRPFASSTMSETSGGSSTETTAYDGINRRATRAIDIFSMGCVFFFVLTQGGHPFGASKYSRELNVVTGQSDLEPLEILGAIGTLAKDLIQRMIQRNPKARPDTTTILTHPYFWTPERRLLFLIDTSDRFEKEKDSEKDSKYKSPHIPILERDAKNIVKGDWLKRIEHAFYEEVMGNKRRGYDGEKVLDLLRVIRNKVYNSPLFVSYSYIHQDLTTELVQRNHYQDMTKAAQEALGSLPDGYLDYFERKFPDLFLHVYRVNVETGFALKDLRAYYTPVEC</sequence>
<dbReference type="InterPro" id="IPR008271">
    <property type="entry name" value="Ser/Thr_kinase_AS"/>
</dbReference>
<dbReference type="GO" id="GO:0036498">
    <property type="term" value="P:IRE1-mediated unfolded protein response"/>
    <property type="evidence" value="ECO:0007669"/>
    <property type="project" value="TreeGrafter"/>
</dbReference>
<dbReference type="PROSITE" id="PS00108">
    <property type="entry name" value="PROTEIN_KINASE_ST"/>
    <property type="match status" value="1"/>
</dbReference>
<feature type="compositionally biased region" description="Basic residues" evidence="19">
    <location>
        <begin position="703"/>
        <end position="721"/>
    </location>
</feature>
<dbReference type="Gene3D" id="2.130.10.10">
    <property type="entry name" value="YVTN repeat-like/Quinoprotein amine dehydrogenase"/>
    <property type="match status" value="1"/>
</dbReference>
<dbReference type="GO" id="GO:0070059">
    <property type="term" value="P:intrinsic apoptotic signaling pathway in response to endoplasmic reticulum stress"/>
    <property type="evidence" value="ECO:0007669"/>
    <property type="project" value="TreeGrafter"/>
</dbReference>
<evidence type="ECO:0000259" key="22">
    <source>
        <dbReference type="PROSITE" id="PS51392"/>
    </source>
</evidence>
<keyword evidence="6 20" id="KW-0812">Transmembrane</keyword>
<dbReference type="PANTHER" id="PTHR13954:SF6">
    <property type="entry name" value="NON-SPECIFIC SERINE_THREONINE PROTEIN KINASE"/>
    <property type="match status" value="1"/>
</dbReference>
<keyword evidence="10" id="KW-0418">Kinase</keyword>
<dbReference type="STRING" id="1051890.A0A3N4LPB2"/>
<comment type="catalytic activity">
    <reaction evidence="17">
        <text>L-threonyl-[protein] + ATP = O-phospho-L-threonyl-[protein] + ADP + H(+)</text>
        <dbReference type="Rhea" id="RHEA:46608"/>
        <dbReference type="Rhea" id="RHEA-COMP:11060"/>
        <dbReference type="Rhea" id="RHEA-COMP:11605"/>
        <dbReference type="ChEBI" id="CHEBI:15378"/>
        <dbReference type="ChEBI" id="CHEBI:30013"/>
        <dbReference type="ChEBI" id="CHEBI:30616"/>
        <dbReference type="ChEBI" id="CHEBI:61977"/>
        <dbReference type="ChEBI" id="CHEBI:456216"/>
        <dbReference type="EC" id="2.7.11.1"/>
    </reaction>
    <physiologicalReaction direction="left-to-right" evidence="17">
        <dbReference type="Rhea" id="RHEA:46609"/>
    </physiologicalReaction>
</comment>
<keyword evidence="24" id="KW-1185">Reference proteome</keyword>
<evidence type="ECO:0000256" key="17">
    <source>
        <dbReference type="ARBA" id="ARBA00048659"/>
    </source>
</evidence>
<keyword evidence="15 20" id="KW-0472">Membrane</keyword>
<dbReference type="SMART" id="SM00220">
    <property type="entry name" value="S_TKc"/>
    <property type="match status" value="1"/>
</dbReference>
<evidence type="ECO:0000256" key="3">
    <source>
        <dbReference type="ARBA" id="ARBA00012513"/>
    </source>
</evidence>
<evidence type="ECO:0000259" key="21">
    <source>
        <dbReference type="PROSITE" id="PS50011"/>
    </source>
</evidence>
<dbReference type="GO" id="GO:0016787">
    <property type="term" value="F:hydrolase activity"/>
    <property type="evidence" value="ECO:0007669"/>
    <property type="project" value="UniProtKB-KW"/>
</dbReference>
<keyword evidence="11" id="KW-0378">Hydrolase</keyword>
<dbReference type="GO" id="GO:0004521">
    <property type="term" value="F:RNA endonuclease activity"/>
    <property type="evidence" value="ECO:0007669"/>
    <property type="project" value="InterPro"/>
</dbReference>
<feature type="domain" description="Protein kinase" evidence="21">
    <location>
        <begin position="777"/>
        <end position="1077"/>
    </location>
</feature>
<evidence type="ECO:0000256" key="16">
    <source>
        <dbReference type="ARBA" id="ARBA00023180"/>
    </source>
</evidence>
<evidence type="ECO:0000256" key="12">
    <source>
        <dbReference type="ARBA" id="ARBA00022840"/>
    </source>
</evidence>
<evidence type="ECO:0000256" key="13">
    <source>
        <dbReference type="ARBA" id="ARBA00022842"/>
    </source>
</evidence>
<evidence type="ECO:0000256" key="5">
    <source>
        <dbReference type="ARBA" id="ARBA00022679"/>
    </source>
</evidence>
<dbReference type="Proteomes" id="UP000267821">
    <property type="component" value="Unassembled WGS sequence"/>
</dbReference>
<dbReference type="OrthoDB" id="63989at2759"/>
<dbReference type="GO" id="GO:1990604">
    <property type="term" value="C:IRE1-TRAF2-ASK1 complex"/>
    <property type="evidence" value="ECO:0007669"/>
    <property type="project" value="TreeGrafter"/>
</dbReference>
<dbReference type="AlphaFoldDB" id="A0A3N4LPB2"/>
<feature type="transmembrane region" description="Helical" evidence="20">
    <location>
        <begin position="12"/>
        <end position="32"/>
    </location>
</feature>
<comment type="catalytic activity">
    <reaction evidence="18">
        <text>L-seryl-[protein] + ATP = O-phospho-L-seryl-[protein] + ADP + H(+)</text>
        <dbReference type="Rhea" id="RHEA:17989"/>
        <dbReference type="Rhea" id="RHEA-COMP:9863"/>
        <dbReference type="Rhea" id="RHEA-COMP:11604"/>
        <dbReference type="ChEBI" id="CHEBI:15378"/>
        <dbReference type="ChEBI" id="CHEBI:29999"/>
        <dbReference type="ChEBI" id="CHEBI:30616"/>
        <dbReference type="ChEBI" id="CHEBI:83421"/>
        <dbReference type="ChEBI" id="CHEBI:456216"/>
        <dbReference type="EC" id="2.7.11.1"/>
    </reaction>
    <physiologicalReaction direction="left-to-right" evidence="18">
        <dbReference type="Rhea" id="RHEA:17990"/>
    </physiologicalReaction>
</comment>
<dbReference type="PANTHER" id="PTHR13954">
    <property type="entry name" value="IRE1-RELATED"/>
    <property type="match status" value="1"/>
</dbReference>
<dbReference type="PROSITE" id="PS51392">
    <property type="entry name" value="KEN"/>
    <property type="match status" value="1"/>
</dbReference>
<keyword evidence="13" id="KW-0460">Magnesium</keyword>
<evidence type="ECO:0000256" key="14">
    <source>
        <dbReference type="ARBA" id="ARBA00022989"/>
    </source>
</evidence>
<evidence type="ECO:0000256" key="2">
    <source>
        <dbReference type="ARBA" id="ARBA00004479"/>
    </source>
</evidence>
<dbReference type="InterPro" id="IPR000719">
    <property type="entry name" value="Prot_kinase_dom"/>
</dbReference>
<evidence type="ECO:0000256" key="7">
    <source>
        <dbReference type="ARBA" id="ARBA00022723"/>
    </source>
</evidence>
<dbReference type="InterPro" id="IPR038357">
    <property type="entry name" value="KEN_sf"/>
</dbReference>
<dbReference type="Gene3D" id="1.20.1440.180">
    <property type="entry name" value="KEN domain"/>
    <property type="match status" value="1"/>
</dbReference>
<dbReference type="FunFam" id="1.10.510.10:FF:000572">
    <property type="entry name" value="Serine/threonine-protein kinase/endoribonuclease IRE1"/>
    <property type="match status" value="1"/>
</dbReference>
<keyword evidence="7" id="KW-0479">Metal-binding</keyword>
<dbReference type="FunFam" id="3.30.200.20:FF:000077">
    <property type="entry name" value="Putative Serine/threonine-protein kinase/endoribonuclease IRE1"/>
    <property type="match status" value="1"/>
</dbReference>
<dbReference type="SUPFAM" id="SSF50998">
    <property type="entry name" value="Quinoprotein alcohol dehydrogenase-like"/>
    <property type="match status" value="1"/>
</dbReference>